<dbReference type="GO" id="GO:0020037">
    <property type="term" value="F:heme binding"/>
    <property type="evidence" value="ECO:0007669"/>
    <property type="project" value="InterPro"/>
</dbReference>
<gene>
    <name evidence="2" type="ORF">GLAREA_04716</name>
</gene>
<evidence type="ECO:0000313" key="2">
    <source>
        <dbReference type="EMBL" id="EPE27925.1"/>
    </source>
</evidence>
<dbReference type="InterPro" id="IPR001128">
    <property type="entry name" value="Cyt_P450"/>
</dbReference>
<dbReference type="PANTHER" id="PTHR24305">
    <property type="entry name" value="CYTOCHROME P450"/>
    <property type="match status" value="1"/>
</dbReference>
<dbReference type="HOGENOM" id="CLU_001570_14_11_1"/>
<organism evidence="2 3">
    <name type="scientific">Glarea lozoyensis (strain ATCC 20868 / MF5171)</name>
    <dbReference type="NCBI Taxonomy" id="1116229"/>
    <lineage>
        <taxon>Eukaryota</taxon>
        <taxon>Fungi</taxon>
        <taxon>Dikarya</taxon>
        <taxon>Ascomycota</taxon>
        <taxon>Pezizomycotina</taxon>
        <taxon>Leotiomycetes</taxon>
        <taxon>Helotiales</taxon>
        <taxon>Helotiaceae</taxon>
        <taxon>Glarea</taxon>
    </lineage>
</organism>
<dbReference type="GO" id="GO:0005506">
    <property type="term" value="F:iron ion binding"/>
    <property type="evidence" value="ECO:0007669"/>
    <property type="project" value="InterPro"/>
</dbReference>
<protein>
    <submittedName>
        <fullName evidence="2">Cytochrome P450</fullName>
    </submittedName>
</protein>
<dbReference type="PRINTS" id="PR00463">
    <property type="entry name" value="EP450I"/>
</dbReference>
<accession>S3CQF4</accession>
<dbReference type="eggNOG" id="KOG0157">
    <property type="taxonomic scope" value="Eukaryota"/>
</dbReference>
<dbReference type="STRING" id="1116229.S3CQF4"/>
<dbReference type="Gene3D" id="1.10.630.10">
    <property type="entry name" value="Cytochrome P450"/>
    <property type="match status" value="1"/>
</dbReference>
<dbReference type="PANTHER" id="PTHR24305:SF226">
    <property type="entry name" value="CYTOCHROME P450 MONOOXYGENASE"/>
    <property type="match status" value="1"/>
</dbReference>
<dbReference type="GO" id="GO:0004497">
    <property type="term" value="F:monooxygenase activity"/>
    <property type="evidence" value="ECO:0007669"/>
    <property type="project" value="InterPro"/>
</dbReference>
<dbReference type="GO" id="GO:0016705">
    <property type="term" value="F:oxidoreductase activity, acting on paired donors, with incorporation or reduction of molecular oxygen"/>
    <property type="evidence" value="ECO:0007669"/>
    <property type="project" value="InterPro"/>
</dbReference>
<dbReference type="Pfam" id="PF00067">
    <property type="entry name" value="p450"/>
    <property type="match status" value="1"/>
</dbReference>
<keyword evidence="1" id="KW-0349">Heme</keyword>
<comment type="cofactor">
    <cofactor evidence="1">
        <name>heme</name>
        <dbReference type="ChEBI" id="CHEBI:30413"/>
    </cofactor>
</comment>
<keyword evidence="1" id="KW-0408">Iron</keyword>
<name>S3CQF4_GLAL2</name>
<dbReference type="PRINTS" id="PR00385">
    <property type="entry name" value="P450"/>
</dbReference>
<evidence type="ECO:0000256" key="1">
    <source>
        <dbReference type="PIRSR" id="PIRSR602401-1"/>
    </source>
</evidence>
<dbReference type="OMA" id="ACINESQ"/>
<keyword evidence="1" id="KW-0479">Metal-binding</keyword>
<dbReference type="InterPro" id="IPR050121">
    <property type="entry name" value="Cytochrome_P450_monoxygenase"/>
</dbReference>
<feature type="binding site" description="axial binding residue" evidence="1">
    <location>
        <position position="399"/>
    </location>
    <ligand>
        <name>heme</name>
        <dbReference type="ChEBI" id="CHEBI:30413"/>
    </ligand>
    <ligandPart>
        <name>Fe</name>
        <dbReference type="ChEBI" id="CHEBI:18248"/>
    </ligandPart>
</feature>
<dbReference type="GeneID" id="19463771"/>
<sequence>MTLGDAFRYRPDGVLFMTSTAYNQIYGAKKNNVKKSKFYKSFQRNKHFPNVLTTTDEAAHAKTRKVLNSVFSAETVQSAEAFIIKHVDRWCEIVSEGSTEWTEPKNVSAQIDFMTFDIMGDLAFGVDFGTQEAEENPMKAIPETIHGFLKRLNTIGHSPLLGLFVWLKPLGLDVLLQATAPKSVKDYYKFLDSSVGERIKQEDIIASRKDGDSKDIRRDLFHSLYSSKDPETGAPSFSHAHLRSEASVLVVAGADTTAAAMSAILFYLTRNERAYKKVEEEVRSTFTSVDEIRSGAKLSSCRYLRACINESQRMSPSGLTEAPREVLKGGLEVDGTLLPAGTTVGCAAWALSHSEEAYDDPWVYRPERWIVDPATGVTTEDVARAGSLVHPFLIGPGNCVGQKVAMMELLIFVGRVVWRMDLKAGDGKEETYGGGQRNKGWGERYRGSFKVRDAYITLKDGPVLRVRERSL</sequence>
<dbReference type="AlphaFoldDB" id="S3CQF4"/>
<dbReference type="EMBL" id="KE145369">
    <property type="protein sequence ID" value="EPE27925.1"/>
    <property type="molecule type" value="Genomic_DNA"/>
</dbReference>
<dbReference type="KEGG" id="glz:GLAREA_04716"/>
<reference evidence="2 3" key="1">
    <citation type="journal article" date="2013" name="BMC Genomics">
        <title>Genomics-driven discovery of the pneumocandin biosynthetic gene cluster in the fungus Glarea lozoyensis.</title>
        <authorList>
            <person name="Chen L."/>
            <person name="Yue Q."/>
            <person name="Zhang X."/>
            <person name="Xiang M."/>
            <person name="Wang C."/>
            <person name="Li S."/>
            <person name="Che Y."/>
            <person name="Ortiz-Lopez F.J."/>
            <person name="Bills G.F."/>
            <person name="Liu X."/>
            <person name="An Z."/>
        </authorList>
    </citation>
    <scope>NUCLEOTIDE SEQUENCE [LARGE SCALE GENOMIC DNA]</scope>
    <source>
        <strain evidence="3">ATCC 20868 / MF5171</strain>
    </source>
</reference>
<dbReference type="RefSeq" id="XP_008085284.1">
    <property type="nucleotide sequence ID" value="XM_008087093.1"/>
</dbReference>
<dbReference type="OrthoDB" id="1470350at2759"/>
<evidence type="ECO:0000313" key="3">
    <source>
        <dbReference type="Proteomes" id="UP000016922"/>
    </source>
</evidence>
<dbReference type="InterPro" id="IPR036396">
    <property type="entry name" value="Cyt_P450_sf"/>
</dbReference>
<dbReference type="InterPro" id="IPR002401">
    <property type="entry name" value="Cyt_P450_E_grp-I"/>
</dbReference>
<dbReference type="SUPFAM" id="SSF48264">
    <property type="entry name" value="Cytochrome P450"/>
    <property type="match status" value="1"/>
</dbReference>
<dbReference type="CDD" id="cd11061">
    <property type="entry name" value="CYP67-like"/>
    <property type="match status" value="1"/>
</dbReference>
<proteinExistence type="predicted"/>
<keyword evidence="3" id="KW-1185">Reference proteome</keyword>
<dbReference type="Proteomes" id="UP000016922">
    <property type="component" value="Unassembled WGS sequence"/>
</dbReference>